<organism evidence="2 5">
    <name type="scientific">Phytophthora rubi</name>
    <dbReference type="NCBI Taxonomy" id="129364"/>
    <lineage>
        <taxon>Eukaryota</taxon>
        <taxon>Sar</taxon>
        <taxon>Stramenopiles</taxon>
        <taxon>Oomycota</taxon>
        <taxon>Peronosporomycetes</taxon>
        <taxon>Peronosporales</taxon>
        <taxon>Peronosporaceae</taxon>
        <taxon>Phytophthora</taxon>
    </lineage>
</organism>
<evidence type="ECO:0000313" key="5">
    <source>
        <dbReference type="Proteomes" id="UP000435112"/>
    </source>
</evidence>
<feature type="region of interest" description="Disordered" evidence="1">
    <location>
        <begin position="132"/>
        <end position="153"/>
    </location>
</feature>
<evidence type="ECO:0000256" key="1">
    <source>
        <dbReference type="SAM" id="MobiDB-lite"/>
    </source>
</evidence>
<comment type="caution">
    <text evidence="2">The sequence shown here is derived from an EMBL/GenBank/DDBJ whole genome shotgun (WGS) entry which is preliminary data.</text>
</comment>
<dbReference type="Proteomes" id="UP000434957">
    <property type="component" value="Unassembled WGS sequence"/>
</dbReference>
<reference evidence="2 5" key="1">
    <citation type="submission" date="2018-09" db="EMBL/GenBank/DDBJ databases">
        <title>Genomic investigation of the strawberry pathogen Phytophthora fragariae indicates pathogenicity is determined by transcriptional variation in three key races.</title>
        <authorList>
            <person name="Adams T.M."/>
            <person name="Armitage A.D."/>
            <person name="Sobczyk M.K."/>
            <person name="Bates H.J."/>
            <person name="Dunwell J.M."/>
            <person name="Nellist C.F."/>
            <person name="Harrison R.J."/>
        </authorList>
    </citation>
    <scope>NUCLEOTIDE SEQUENCE [LARGE SCALE GENOMIC DNA]</scope>
    <source>
        <strain evidence="2 5">SCRP324</strain>
        <strain evidence="3 4">SCRP333</strain>
    </source>
</reference>
<keyword evidence="4" id="KW-1185">Reference proteome</keyword>
<proteinExistence type="predicted"/>
<dbReference type="EMBL" id="QXFU01000360">
    <property type="protein sequence ID" value="KAE9035596.1"/>
    <property type="molecule type" value="Genomic_DNA"/>
</dbReference>
<gene>
    <name evidence="2" type="ORF">PR002_g7500</name>
    <name evidence="3" type="ORF">PR003_g7490</name>
</gene>
<evidence type="ECO:0000313" key="2">
    <source>
        <dbReference type="EMBL" id="KAE9035596.1"/>
    </source>
</evidence>
<dbReference type="AlphaFoldDB" id="A0A6A3N3P7"/>
<evidence type="ECO:0000313" key="4">
    <source>
        <dbReference type="Proteomes" id="UP000434957"/>
    </source>
</evidence>
<dbReference type="Proteomes" id="UP000435112">
    <property type="component" value="Unassembled WGS sequence"/>
</dbReference>
<name>A0A6A3N3P7_9STRA</name>
<dbReference type="OrthoDB" id="129179at2759"/>
<dbReference type="EMBL" id="QXFT01000354">
    <property type="protein sequence ID" value="KAE9346328.1"/>
    <property type="molecule type" value="Genomic_DNA"/>
</dbReference>
<protein>
    <submittedName>
        <fullName evidence="2">Uncharacterized protein</fullName>
    </submittedName>
</protein>
<evidence type="ECO:0000313" key="3">
    <source>
        <dbReference type="EMBL" id="KAE9346328.1"/>
    </source>
</evidence>
<sequence>MRAHNAVWLFAQAVGNEYARWYASIRQTLPESERRARDTTFLCGRGGDKIRDAWRDIGPDERERLIQATPDSSFPNDTYGIMDERRAYPGQRKQKSGATTATKVTVKKTTAKKTTAKTNTAKKITAKTKTTTVKMSKAKTKRSKLSGSTQKHFQPISTIKPKRVRYSNRVTDEPMPYSMILQTRIAEMECARNEYYTVLRKEQNLRIYAAYNGGSMVGFIEAAVGGAQSAVVLARIKDKPKTVKDAFSAVALRLEDVLAALMGTAQFEPDPGDEQLDPSFQRLGFDAPNSNMMIPKAPWTSYVLRLERMHLLTSSSEIERADSLGRFKSIEEPFVRKRFRLFASSISAE</sequence>
<accession>A0A6A3N3P7</accession>